<feature type="repeat" description="WD" evidence="3">
    <location>
        <begin position="996"/>
        <end position="1037"/>
    </location>
</feature>
<feature type="repeat" description="WD" evidence="3">
    <location>
        <begin position="1387"/>
        <end position="1428"/>
    </location>
</feature>
<organism evidence="5 6">
    <name type="scientific">Crucibulum laeve</name>
    <dbReference type="NCBI Taxonomy" id="68775"/>
    <lineage>
        <taxon>Eukaryota</taxon>
        <taxon>Fungi</taxon>
        <taxon>Dikarya</taxon>
        <taxon>Basidiomycota</taxon>
        <taxon>Agaricomycotina</taxon>
        <taxon>Agaricomycetes</taxon>
        <taxon>Agaricomycetidae</taxon>
        <taxon>Agaricales</taxon>
        <taxon>Agaricineae</taxon>
        <taxon>Nidulariaceae</taxon>
        <taxon>Crucibulum</taxon>
    </lineage>
</organism>
<feature type="repeat" description="WD" evidence="3">
    <location>
        <begin position="910"/>
        <end position="951"/>
    </location>
</feature>
<proteinExistence type="predicted"/>
<evidence type="ECO:0000259" key="4">
    <source>
        <dbReference type="Pfam" id="PF24883"/>
    </source>
</evidence>
<protein>
    <submittedName>
        <fullName evidence="5">WD40-repeat-containing domain protein</fullName>
    </submittedName>
</protein>
<dbReference type="CDD" id="cd00200">
    <property type="entry name" value="WD40"/>
    <property type="match status" value="2"/>
</dbReference>
<dbReference type="OrthoDB" id="538223at2759"/>
<dbReference type="InterPro" id="IPR036322">
    <property type="entry name" value="WD40_repeat_dom_sf"/>
</dbReference>
<feature type="repeat" description="WD" evidence="3">
    <location>
        <begin position="1039"/>
        <end position="1080"/>
    </location>
</feature>
<dbReference type="Proteomes" id="UP000308652">
    <property type="component" value="Unassembled WGS sequence"/>
</dbReference>
<feature type="repeat" description="WD" evidence="3">
    <location>
        <begin position="1301"/>
        <end position="1337"/>
    </location>
</feature>
<feature type="domain" description="Nephrocystin 3-like N-terminal" evidence="4">
    <location>
        <begin position="362"/>
        <end position="525"/>
    </location>
</feature>
<keyword evidence="1 3" id="KW-0853">WD repeat</keyword>
<evidence type="ECO:0000256" key="1">
    <source>
        <dbReference type="ARBA" id="ARBA00022574"/>
    </source>
</evidence>
<evidence type="ECO:0000256" key="3">
    <source>
        <dbReference type="PROSITE-ProRule" id="PRU00221"/>
    </source>
</evidence>
<feature type="repeat" description="WD" evidence="3">
    <location>
        <begin position="953"/>
        <end position="994"/>
    </location>
</feature>
<feature type="repeat" description="WD" evidence="3">
    <location>
        <begin position="1430"/>
        <end position="1471"/>
    </location>
</feature>
<dbReference type="SUPFAM" id="SSF52540">
    <property type="entry name" value="P-loop containing nucleoside triphosphate hydrolases"/>
    <property type="match status" value="1"/>
</dbReference>
<feature type="repeat" description="WD" evidence="3">
    <location>
        <begin position="1473"/>
        <end position="1514"/>
    </location>
</feature>
<sequence length="1595" mass="176140">MSTNEPSSFVSVNTASVSSSPLVQSARKSVKVAAITVDLLRPAKGSLSLKLLVNGRDFIKLPLRYHHEAKNTSTSLSLRWPLNPYFTLQRGSELSIQVRRRRNWPKNIVIAEASVELEDLQHDNSKSSEEPGKFQQHKIHNNPAITLDIVVEDNALRTGLQDGITKSADVKSILDHLGKSRRFLGTLMSFGVALSELQGISKAILACINVIYEKLCEQDRYDGLILELVENMARTLDFIEDVEQFARIIQLKKTLEDVRPLMEDTTNFILKFTSRSTAAQLFNTYPERDKIDKLTERFRIFQQQFDRGLAIQSGSNLEALLGVIMSSTDDKILNELRPRGLENSDIMGGCMRGTREDVFYTVDKWVNTFMAPNILWIRGFPGVGKSAIATSIVEMLRASNRLGSSFVFERAKATIATPNALWRSVAFDLSRLYPTVRKVVVQRITDEDVDVHTSNVKTLFKNIIEEPLLESIDIPTGRLPVIIIDALDECGGRDGRQSVHREGLLSTLKRWAALPSQFKLIVTGRGEDDLVRVLSPLCVTIDLSSGNTVSPEASEDIRLFLTARFAKITKGYPDSLVPNWPGPKIIDELTTRAAGLFIWAKTVTTFVNSGEPNGQLRQIVDGGVGLGDMSILYTRVLDVSFRLPSIEVLESFHAVAGAMIFAKRPLTRTECIELLGIEPSMLDFLRKGLHSLIDSGDTLRFSHQSFVEFLLDSSKCPLPFLIDGTTQNRNLATSTLRILNEALRFNIAQLSTSYLRNNDIIDLPERIQKFIPSHLLYSCRFWADHLQVVPFHTTILSEVKLFFYERFLFWLEVLSLVNDIHSVNSILTTLVEWREDDDDEEFYQFLMDCYKFLAAFGGVVSQSAPHIYLSALPFAPENSKVAQLFRPLYPGTLSLESGRLSDWPAILFVIEAHDSTVNSVVFSPDGRFILSASSDKTISIWDAETGDLISGPFEGHGSSVNCAAFSLDGRLVASGSDDLTIRIWDSESGDELADPLNGHTNVVTAVSFTNDGRCLVSGSLDQTIRVWDVESGKLAFEPIIGHDGGVTSIALSEDNKYIASGSLDRTIRVWNMVTGNIAYGPFEGHRSWVNCVSFSPDGSLIASASDDETIRLWDLGSSEAFADPLEFHTDGVTSVAFSRDGRKLVSGSHDETILIWDVKTGAVISEPFTGHTNGIMSVDFSWDGKRILSGARDWTVRVWDAIPAANSIELALSSAPILHTDGINSVAFSPDGHYIASGSDDDTVRHWDSLTGQQLLTFRCHTSWIDTIAFSCDGKYIASGSDDQTICIWEAEAGALLRPPLEGHRAGVTTVVFSPDGRRLISGSYDKTIRVWEVSTGLLILGPIQPHSSWVTCVAISSDGKWIASASYDRTIKIIDANTGFPTSVTFVGHTGAINCIVFSGDAQYVASSSADSTIRVWDVNTGKLVRDPLNGHTNLVVCLAFSPDDSLLASGSNDRTIRIWDVATGTLVLGPFEGHIGGVLSLAFSMDGERLVSGSEDETIRIWDLSTHSLSSNNFESKTPFSDSCSFHNGWVISQDDSLLFWVPPWNRTGLWWPRNIAVIAEVPTKLRLGQFRHGSLWYTCSSVLPNLTPIGGS</sequence>
<evidence type="ECO:0000256" key="2">
    <source>
        <dbReference type="ARBA" id="ARBA00022737"/>
    </source>
</evidence>
<dbReference type="SMART" id="SM00320">
    <property type="entry name" value="WD40"/>
    <property type="match status" value="14"/>
</dbReference>
<dbReference type="EMBL" id="ML213640">
    <property type="protein sequence ID" value="TFK33861.1"/>
    <property type="molecule type" value="Genomic_DNA"/>
</dbReference>
<keyword evidence="2" id="KW-0677">Repeat</keyword>
<keyword evidence="6" id="KW-1185">Reference proteome</keyword>
<dbReference type="InterPro" id="IPR019775">
    <property type="entry name" value="WD40_repeat_CS"/>
</dbReference>
<dbReference type="PROSITE" id="PS00678">
    <property type="entry name" value="WD_REPEATS_1"/>
    <property type="match status" value="10"/>
</dbReference>
<dbReference type="InterPro" id="IPR056884">
    <property type="entry name" value="NPHP3-like_N"/>
</dbReference>
<dbReference type="InterPro" id="IPR015943">
    <property type="entry name" value="WD40/YVTN_repeat-like_dom_sf"/>
</dbReference>
<dbReference type="PROSITE" id="PS50294">
    <property type="entry name" value="WD_REPEATS_REGION"/>
    <property type="match status" value="14"/>
</dbReference>
<dbReference type="InterPro" id="IPR001680">
    <property type="entry name" value="WD40_rpt"/>
</dbReference>
<dbReference type="Gene3D" id="3.40.50.300">
    <property type="entry name" value="P-loop containing nucleotide triphosphate hydrolases"/>
    <property type="match status" value="1"/>
</dbReference>
<feature type="repeat" description="WD" evidence="3">
    <location>
        <begin position="1258"/>
        <end position="1299"/>
    </location>
</feature>
<name>A0A5C3LYK9_9AGAR</name>
<dbReference type="InterPro" id="IPR050349">
    <property type="entry name" value="WD_LIS1/nudF_dynein_reg"/>
</dbReference>
<dbReference type="PANTHER" id="PTHR44129">
    <property type="entry name" value="WD REPEAT-CONTAINING PROTEIN POP1"/>
    <property type="match status" value="1"/>
</dbReference>
<dbReference type="PRINTS" id="PR00320">
    <property type="entry name" value="GPROTEINBRPT"/>
</dbReference>
<feature type="repeat" description="WD" evidence="3">
    <location>
        <begin position="1168"/>
        <end position="1200"/>
    </location>
</feature>
<feature type="repeat" description="WD" evidence="3">
    <location>
        <begin position="1082"/>
        <end position="1123"/>
    </location>
</feature>
<gene>
    <name evidence="5" type="ORF">BDQ12DRAFT_738532</name>
</gene>
<dbReference type="Pfam" id="PF24883">
    <property type="entry name" value="NPHP3_N"/>
    <property type="match status" value="1"/>
</dbReference>
<dbReference type="Gene3D" id="2.130.10.10">
    <property type="entry name" value="YVTN repeat-like/Quinoprotein amine dehydrogenase"/>
    <property type="match status" value="7"/>
</dbReference>
<evidence type="ECO:0000313" key="5">
    <source>
        <dbReference type="EMBL" id="TFK33861.1"/>
    </source>
</evidence>
<dbReference type="STRING" id="68775.A0A5C3LYK9"/>
<accession>A0A5C3LYK9</accession>
<feature type="repeat" description="WD" evidence="3">
    <location>
        <begin position="1219"/>
        <end position="1257"/>
    </location>
</feature>
<dbReference type="PROSITE" id="PS50082">
    <property type="entry name" value="WD_REPEATS_2"/>
    <property type="match status" value="14"/>
</dbReference>
<reference evidence="5 6" key="1">
    <citation type="journal article" date="2019" name="Nat. Ecol. Evol.">
        <title>Megaphylogeny resolves global patterns of mushroom evolution.</title>
        <authorList>
            <person name="Varga T."/>
            <person name="Krizsan K."/>
            <person name="Foldi C."/>
            <person name="Dima B."/>
            <person name="Sanchez-Garcia M."/>
            <person name="Sanchez-Ramirez S."/>
            <person name="Szollosi G.J."/>
            <person name="Szarkandi J.G."/>
            <person name="Papp V."/>
            <person name="Albert L."/>
            <person name="Andreopoulos W."/>
            <person name="Angelini C."/>
            <person name="Antonin V."/>
            <person name="Barry K.W."/>
            <person name="Bougher N.L."/>
            <person name="Buchanan P."/>
            <person name="Buyck B."/>
            <person name="Bense V."/>
            <person name="Catcheside P."/>
            <person name="Chovatia M."/>
            <person name="Cooper J."/>
            <person name="Damon W."/>
            <person name="Desjardin D."/>
            <person name="Finy P."/>
            <person name="Geml J."/>
            <person name="Haridas S."/>
            <person name="Hughes K."/>
            <person name="Justo A."/>
            <person name="Karasinski D."/>
            <person name="Kautmanova I."/>
            <person name="Kiss B."/>
            <person name="Kocsube S."/>
            <person name="Kotiranta H."/>
            <person name="LaButti K.M."/>
            <person name="Lechner B.E."/>
            <person name="Liimatainen K."/>
            <person name="Lipzen A."/>
            <person name="Lukacs Z."/>
            <person name="Mihaltcheva S."/>
            <person name="Morgado L.N."/>
            <person name="Niskanen T."/>
            <person name="Noordeloos M.E."/>
            <person name="Ohm R.A."/>
            <person name="Ortiz-Santana B."/>
            <person name="Ovrebo C."/>
            <person name="Racz N."/>
            <person name="Riley R."/>
            <person name="Savchenko A."/>
            <person name="Shiryaev A."/>
            <person name="Soop K."/>
            <person name="Spirin V."/>
            <person name="Szebenyi C."/>
            <person name="Tomsovsky M."/>
            <person name="Tulloss R.E."/>
            <person name="Uehling J."/>
            <person name="Grigoriev I.V."/>
            <person name="Vagvolgyi C."/>
            <person name="Papp T."/>
            <person name="Martin F.M."/>
            <person name="Miettinen O."/>
            <person name="Hibbett D.S."/>
            <person name="Nagy L.G."/>
        </authorList>
    </citation>
    <scope>NUCLEOTIDE SEQUENCE [LARGE SCALE GENOMIC DNA]</scope>
    <source>
        <strain evidence="5 6">CBS 166.37</strain>
    </source>
</reference>
<dbReference type="InterPro" id="IPR020472">
    <property type="entry name" value="WD40_PAC1"/>
</dbReference>
<dbReference type="SUPFAM" id="SSF50978">
    <property type="entry name" value="WD40 repeat-like"/>
    <property type="match status" value="2"/>
</dbReference>
<evidence type="ECO:0000313" key="6">
    <source>
        <dbReference type="Proteomes" id="UP000308652"/>
    </source>
</evidence>
<dbReference type="Pfam" id="PF00400">
    <property type="entry name" value="WD40"/>
    <property type="match status" value="14"/>
</dbReference>
<feature type="repeat" description="WD" evidence="3">
    <location>
        <begin position="1125"/>
        <end position="1166"/>
    </location>
</feature>
<dbReference type="InterPro" id="IPR027417">
    <property type="entry name" value="P-loop_NTPase"/>
</dbReference>
<feature type="repeat" description="WD" evidence="3">
    <location>
        <begin position="1344"/>
        <end position="1385"/>
    </location>
</feature>